<dbReference type="Proteomes" id="UP000009036">
    <property type="component" value="Chromosome"/>
</dbReference>
<evidence type="ECO:0000313" key="2">
    <source>
        <dbReference type="Proteomes" id="UP000009036"/>
    </source>
</evidence>
<dbReference type="AlphaFoldDB" id="A0A8B1NAM0"/>
<reference evidence="1" key="1">
    <citation type="journal article" date="2012" name="J. Bacteriol.">
        <title>Genome Sequence of Streptomyces auratus Strain AGR0001, a Phoslactomycin-Producing Actinomycete.</title>
        <authorList>
            <person name="Han X."/>
            <person name="Li M."/>
            <person name="Ding Z."/>
            <person name="Zhao J."/>
            <person name="Ji K."/>
            <person name="Wen M."/>
            <person name="Lu T."/>
        </authorList>
    </citation>
    <scope>NUCLEOTIDE SEQUENCE</scope>
    <source>
        <strain evidence="1">AGR0001</strain>
    </source>
</reference>
<dbReference type="RefSeq" id="WP_144044241.1">
    <property type="nucleotide sequence ID" value="NZ_CP072931.1"/>
</dbReference>
<organism evidence="1 2">
    <name type="scientific">Streptomyces auratus AGR0001</name>
    <dbReference type="NCBI Taxonomy" id="1160718"/>
    <lineage>
        <taxon>Bacteria</taxon>
        <taxon>Bacillati</taxon>
        <taxon>Actinomycetota</taxon>
        <taxon>Actinomycetes</taxon>
        <taxon>Kitasatosporales</taxon>
        <taxon>Streptomycetaceae</taxon>
        <taxon>Streptomyces</taxon>
    </lineage>
</organism>
<name>A0A8B1NAM0_9ACTN</name>
<dbReference type="KEGG" id="sauh:SU9_009595"/>
<gene>
    <name evidence="1" type="ORF">SU9_009595</name>
</gene>
<protein>
    <submittedName>
        <fullName evidence="1">Uncharacterized protein</fullName>
    </submittedName>
</protein>
<dbReference type="OrthoDB" id="4564026at2"/>
<accession>A0A8B1NAM0</accession>
<evidence type="ECO:0000313" key="1">
    <source>
        <dbReference type="EMBL" id="QTZ91704.1"/>
    </source>
</evidence>
<sequence>MAALIYFKKLSEDDDAIIYSFGDDPSDMSRKLTMNRATRRPQPDDGNVDYSFLKASRKINAVHDEADEWPERGMSAS</sequence>
<keyword evidence="2" id="KW-1185">Reference proteome</keyword>
<reference evidence="1" key="2">
    <citation type="submission" date="2021-04" db="EMBL/GenBank/DDBJ databases">
        <authorList>
            <person name="Wen M.-L."/>
            <person name="Han X.-L."/>
            <person name="Xiong J."/>
        </authorList>
    </citation>
    <scope>NUCLEOTIDE SEQUENCE</scope>
    <source>
        <strain evidence="1">AGR0001</strain>
    </source>
</reference>
<dbReference type="EMBL" id="CP072931">
    <property type="protein sequence ID" value="QTZ91704.1"/>
    <property type="molecule type" value="Genomic_DNA"/>
</dbReference>
<proteinExistence type="predicted"/>